<evidence type="ECO:0000313" key="1">
    <source>
        <dbReference type="EnsemblPlants" id="Kaladp0055s0549.1.v1.1.CDS.1"/>
    </source>
</evidence>
<protein>
    <submittedName>
        <fullName evidence="1">Uncharacterized protein</fullName>
    </submittedName>
</protein>
<organism evidence="1 2">
    <name type="scientific">Kalanchoe fedtschenkoi</name>
    <name type="common">Lavender scallops</name>
    <name type="synonym">South American air plant</name>
    <dbReference type="NCBI Taxonomy" id="63787"/>
    <lineage>
        <taxon>Eukaryota</taxon>
        <taxon>Viridiplantae</taxon>
        <taxon>Streptophyta</taxon>
        <taxon>Embryophyta</taxon>
        <taxon>Tracheophyta</taxon>
        <taxon>Spermatophyta</taxon>
        <taxon>Magnoliopsida</taxon>
        <taxon>eudicotyledons</taxon>
        <taxon>Gunneridae</taxon>
        <taxon>Pentapetalae</taxon>
        <taxon>Saxifragales</taxon>
        <taxon>Crassulaceae</taxon>
        <taxon>Kalanchoe</taxon>
    </lineage>
</organism>
<dbReference type="Gramene" id="Kaladp0055s0549.1.v1.1">
    <property type="protein sequence ID" value="Kaladp0055s0549.1.v1.1.CDS.1"/>
    <property type="gene ID" value="Kaladp0055s0549.v1.1"/>
</dbReference>
<evidence type="ECO:0000313" key="2">
    <source>
        <dbReference type="Proteomes" id="UP000594263"/>
    </source>
</evidence>
<reference evidence="1" key="1">
    <citation type="submission" date="2021-01" db="UniProtKB">
        <authorList>
            <consortium name="EnsemblPlants"/>
        </authorList>
    </citation>
    <scope>IDENTIFICATION</scope>
</reference>
<sequence length="81" mass="9325">MNEYGDQKSWTALFRTRLQPCPSLLTPLWSSEEDELLLLLDQHVVLLDVKKSALRHPKINNFVAFSGTNVYIESFVSPFQT</sequence>
<accession>A0A7N0U6M9</accession>
<dbReference type="EnsemblPlants" id="Kaladp0055s0549.1.v1.1">
    <property type="protein sequence ID" value="Kaladp0055s0549.1.v1.1.CDS.1"/>
    <property type="gene ID" value="Kaladp0055s0549.v1.1"/>
</dbReference>
<name>A0A7N0U6M9_KALFE</name>
<keyword evidence="2" id="KW-1185">Reference proteome</keyword>
<dbReference type="AlphaFoldDB" id="A0A7N0U6M9"/>
<proteinExistence type="predicted"/>
<dbReference type="Proteomes" id="UP000594263">
    <property type="component" value="Unplaced"/>
</dbReference>